<evidence type="ECO:0000256" key="1">
    <source>
        <dbReference type="SAM" id="MobiDB-lite"/>
    </source>
</evidence>
<dbReference type="PANTHER" id="PTHR19353">
    <property type="entry name" value="FATTY ACID DESATURASE 2"/>
    <property type="match status" value="1"/>
</dbReference>
<feature type="region of interest" description="Disordered" evidence="1">
    <location>
        <begin position="1"/>
        <end position="62"/>
    </location>
</feature>
<feature type="domain" description="Fatty acid desaturase" evidence="2">
    <location>
        <begin position="122"/>
        <end position="397"/>
    </location>
</feature>
<protein>
    <submittedName>
        <fullName evidence="3">Acyl-CoA desaturase</fullName>
    </submittedName>
</protein>
<name>A0ABP8KL49_9MICO</name>
<dbReference type="InterPro" id="IPR012171">
    <property type="entry name" value="Fatty_acid_desaturase"/>
</dbReference>
<evidence type="ECO:0000313" key="3">
    <source>
        <dbReference type="EMBL" id="GAA4409210.1"/>
    </source>
</evidence>
<accession>A0ABP8KL49</accession>
<sequence>MTLAPERHTVSPTAPHHVAATHASTKPHGINPRLSVTSATPRPQRPALKKSGRPNPAAHLTPEQIEGIGVELDALRKEVMDSRGARDAAYIRKVIRVQRYLEMGSRAVLLFSGVKVKGVRPAWWIGTAGLSVAKILENMEIGHNIMHGQWDWMRDPKIHSTAWEWDNASPSSQWKHSHNEIHHTFTNVLGRDNDLGYGILRVDEDQRWSPFFLFQPIWHVGNALLFEYSIAAYDLELGGYLAKRKRMSEEEKAKFRRDAREVVDKIKRQATKDYVVHPALSAATFTGSARTTLTANVVANLVRNVWTNTVIICGHFPPGIATFEKTSIDGETRGEWYLRQMLGSGNISGSPAMHVMTGNLSHQIEHHLYPDMPSNRYAEIAPRVKDLMERHDLPYVEGNLAKQAASVYWKVVQLSLPNQVEGRRRRDIVRLSLKKAWKKKSLGRF</sequence>
<dbReference type="Proteomes" id="UP001500945">
    <property type="component" value="Unassembled WGS sequence"/>
</dbReference>
<dbReference type="EMBL" id="BAABGM010000016">
    <property type="protein sequence ID" value="GAA4409210.1"/>
    <property type="molecule type" value="Genomic_DNA"/>
</dbReference>
<dbReference type="RefSeq" id="WP_345206997.1">
    <property type="nucleotide sequence ID" value="NZ_BAABGM010000016.1"/>
</dbReference>
<organism evidence="3 4">
    <name type="scientific">Fodinibacter luteus</name>
    <dbReference type="NCBI Taxonomy" id="552064"/>
    <lineage>
        <taxon>Bacteria</taxon>
        <taxon>Bacillati</taxon>
        <taxon>Actinomycetota</taxon>
        <taxon>Actinomycetes</taxon>
        <taxon>Micrococcales</taxon>
        <taxon>Intrasporangiaceae</taxon>
        <taxon>Fodinibacter (ex Wang et al. 2009)</taxon>
    </lineage>
</organism>
<feature type="compositionally biased region" description="Low complexity" evidence="1">
    <location>
        <begin position="11"/>
        <end position="24"/>
    </location>
</feature>
<reference evidence="4" key="1">
    <citation type="journal article" date="2019" name="Int. J. Syst. Evol. Microbiol.">
        <title>The Global Catalogue of Microorganisms (GCM) 10K type strain sequencing project: providing services to taxonomists for standard genome sequencing and annotation.</title>
        <authorList>
            <consortium name="The Broad Institute Genomics Platform"/>
            <consortium name="The Broad Institute Genome Sequencing Center for Infectious Disease"/>
            <person name="Wu L."/>
            <person name="Ma J."/>
        </authorList>
    </citation>
    <scope>NUCLEOTIDE SEQUENCE [LARGE SCALE GENOMIC DNA]</scope>
    <source>
        <strain evidence="4">JCM 17809</strain>
    </source>
</reference>
<dbReference type="CDD" id="cd03506">
    <property type="entry name" value="Delta6-FADS-like"/>
    <property type="match status" value="1"/>
</dbReference>
<evidence type="ECO:0000313" key="4">
    <source>
        <dbReference type="Proteomes" id="UP001500945"/>
    </source>
</evidence>
<dbReference type="Pfam" id="PF00487">
    <property type="entry name" value="FA_desaturase"/>
    <property type="match status" value="1"/>
</dbReference>
<proteinExistence type="predicted"/>
<keyword evidence="4" id="KW-1185">Reference proteome</keyword>
<comment type="caution">
    <text evidence="3">The sequence shown here is derived from an EMBL/GenBank/DDBJ whole genome shotgun (WGS) entry which is preliminary data.</text>
</comment>
<dbReference type="InterPro" id="IPR005804">
    <property type="entry name" value="FA_desaturase_dom"/>
</dbReference>
<evidence type="ECO:0000259" key="2">
    <source>
        <dbReference type="Pfam" id="PF00487"/>
    </source>
</evidence>
<dbReference type="PANTHER" id="PTHR19353:SF19">
    <property type="entry name" value="DELTA(5) FATTY ACID DESATURASE C-RELATED"/>
    <property type="match status" value="1"/>
</dbReference>
<gene>
    <name evidence="3" type="ORF">GCM10023168_27660</name>
</gene>